<reference evidence="1" key="1">
    <citation type="submission" date="2018-05" db="EMBL/GenBank/DDBJ databases">
        <authorList>
            <person name="Lanie J.A."/>
            <person name="Ng W.-L."/>
            <person name="Kazmierczak K.M."/>
            <person name="Andrzejewski T.M."/>
            <person name="Davidsen T.M."/>
            <person name="Wayne K.J."/>
            <person name="Tettelin H."/>
            <person name="Glass J.I."/>
            <person name="Rusch D."/>
            <person name="Podicherti R."/>
            <person name="Tsui H.-C.T."/>
            <person name="Winkler M.E."/>
        </authorList>
    </citation>
    <scope>NUCLEOTIDE SEQUENCE</scope>
</reference>
<protein>
    <submittedName>
        <fullName evidence="1">Uncharacterized protein</fullName>
    </submittedName>
</protein>
<evidence type="ECO:0000313" key="1">
    <source>
        <dbReference type="EMBL" id="SVB32755.1"/>
    </source>
</evidence>
<name>A0A382D368_9ZZZZ</name>
<proteinExistence type="predicted"/>
<dbReference type="EMBL" id="UINC01037370">
    <property type="protein sequence ID" value="SVB32755.1"/>
    <property type="molecule type" value="Genomic_DNA"/>
</dbReference>
<dbReference type="AlphaFoldDB" id="A0A382D368"/>
<accession>A0A382D368</accession>
<sequence>MSDHLFIRNIVICRTASVVWERCAFLGG</sequence>
<gene>
    <name evidence="1" type="ORF">METZ01_LOCUS185609</name>
</gene>
<organism evidence="1">
    <name type="scientific">marine metagenome</name>
    <dbReference type="NCBI Taxonomy" id="408172"/>
    <lineage>
        <taxon>unclassified sequences</taxon>
        <taxon>metagenomes</taxon>
        <taxon>ecological metagenomes</taxon>
    </lineage>
</organism>